<accession>A0A6V8PLI3</accession>
<evidence type="ECO:0000313" key="2">
    <source>
        <dbReference type="Proteomes" id="UP000568877"/>
    </source>
</evidence>
<gene>
    <name evidence="1" type="ORF">HKBW3S42_01435</name>
</gene>
<proteinExistence type="predicted"/>
<name>A0A6V8PLI3_9ACTN</name>
<organism evidence="1 2">
    <name type="scientific">Candidatus Hakubella thermalkaliphila</name>
    <dbReference type="NCBI Taxonomy" id="2754717"/>
    <lineage>
        <taxon>Bacteria</taxon>
        <taxon>Bacillati</taxon>
        <taxon>Actinomycetota</taxon>
        <taxon>Actinomycetota incertae sedis</taxon>
        <taxon>Candidatus Hakubellales</taxon>
        <taxon>Candidatus Hakubellaceae</taxon>
        <taxon>Candidatus Hakubella</taxon>
    </lineage>
</organism>
<dbReference type="Proteomes" id="UP000568877">
    <property type="component" value="Unassembled WGS sequence"/>
</dbReference>
<feature type="non-terminal residue" evidence="1">
    <location>
        <position position="1"/>
    </location>
</feature>
<evidence type="ECO:0000313" key="1">
    <source>
        <dbReference type="EMBL" id="GFP33117.1"/>
    </source>
</evidence>
<dbReference type="EMBL" id="BLSA01000281">
    <property type="protein sequence ID" value="GFP33117.1"/>
    <property type="molecule type" value="Genomic_DNA"/>
</dbReference>
<protein>
    <submittedName>
        <fullName evidence="1">Uncharacterized protein</fullName>
    </submittedName>
</protein>
<dbReference type="AlphaFoldDB" id="A0A6V8PLI3"/>
<reference evidence="1 2" key="1">
    <citation type="journal article" date="2020" name="Front. Microbiol.">
        <title>Single-cell genomics of novel Actinobacteria with the Wood-Ljungdahl pathway discovered in a serpentinizing system.</title>
        <authorList>
            <person name="Merino N."/>
            <person name="Kawai M."/>
            <person name="Boyd E.S."/>
            <person name="Colman D.R."/>
            <person name="McGlynn S.E."/>
            <person name="Nealson K.H."/>
            <person name="Kurokawa K."/>
            <person name="Hongoh Y."/>
        </authorList>
    </citation>
    <scope>NUCLEOTIDE SEQUENCE [LARGE SCALE GENOMIC DNA]</scope>
    <source>
        <strain evidence="1 2">S42</strain>
    </source>
</reference>
<comment type="caution">
    <text evidence="1">The sequence shown here is derived from an EMBL/GenBank/DDBJ whole genome shotgun (WGS) entry which is preliminary data.</text>
</comment>
<sequence>VKDWMGGYSEMAFRTGEQPITLPCIELDPVTLKCRKHGSVPEDIDKLVESVIDVIKFANSRILTTLLQRIYSLDA</sequence>